<dbReference type="KEGG" id="foc:113210192"/>
<evidence type="ECO:0000256" key="18">
    <source>
        <dbReference type="SAM" id="MobiDB-lite"/>
    </source>
</evidence>
<evidence type="ECO:0000256" key="10">
    <source>
        <dbReference type="ARBA" id="ARBA00022801"/>
    </source>
</evidence>
<dbReference type="CTD" id="28960"/>
<keyword evidence="11" id="KW-0007">Acetylation</keyword>
<accession>A0A6J1SRD2</accession>
<evidence type="ECO:0000256" key="12">
    <source>
        <dbReference type="ARBA" id="ARBA00023187"/>
    </source>
</evidence>
<dbReference type="Pfam" id="PF11969">
    <property type="entry name" value="DcpS_C"/>
    <property type="match status" value="1"/>
</dbReference>
<evidence type="ECO:0000256" key="6">
    <source>
        <dbReference type="ARBA" id="ARBA00015636"/>
    </source>
</evidence>
<evidence type="ECO:0000256" key="4">
    <source>
        <dbReference type="ARBA" id="ARBA00011140"/>
    </source>
</evidence>
<dbReference type="GO" id="GO:0140932">
    <property type="term" value="F:5'-(N(7)-methyl 5'-triphosphoguanosine)-[mRNA] diphosphatase activity"/>
    <property type="evidence" value="ECO:0007669"/>
    <property type="project" value="UniProtKB-EC"/>
</dbReference>
<dbReference type="PANTHER" id="PTHR12978">
    <property type="entry name" value="HISTIDINE TRIAD HIT PROTEIN MEMBER"/>
    <property type="match status" value="1"/>
</dbReference>
<evidence type="ECO:0000313" key="19">
    <source>
        <dbReference type="Proteomes" id="UP000504606"/>
    </source>
</evidence>
<dbReference type="GO" id="GO:0000290">
    <property type="term" value="P:deadenylation-dependent decapping of nuclear-transcribed mRNA"/>
    <property type="evidence" value="ECO:0007669"/>
    <property type="project" value="UniProtKB-UniRule"/>
</dbReference>
<dbReference type="GO" id="GO:0008380">
    <property type="term" value="P:RNA splicing"/>
    <property type="evidence" value="ECO:0007669"/>
    <property type="project" value="UniProtKB-KW"/>
</dbReference>
<dbReference type="GO" id="GO:0000932">
    <property type="term" value="C:P-body"/>
    <property type="evidence" value="ECO:0007669"/>
    <property type="project" value="TreeGrafter"/>
</dbReference>
<dbReference type="InterPro" id="IPR036265">
    <property type="entry name" value="HIT-like_sf"/>
</dbReference>
<sequence>MADTIKEKISGDSKDLEPPVKKQCRVEDSADLTDLASFQTQRILSCESRNKTLVALGSLGATDDRCLLILEKKPFEAETFDKLCTASTTLKKVFRNDVYGNYECTLASDVNAVKATVIYPASDKHIQKFETQTIHIVEETPALYTSVIQPFLEKEQLNLQWVYNILDHKSEVDRIVSEDTDPSLGFVLLPDLKWDGKDLKSLYLLAIVRLTNIKSLRDLTSDHLPLLKNLYNKCTSVIKERYDLPSSRIRAFLHYQPTFYHLHIHFTYLQYDAPGIHTERAHLLTSVINNIELLSNYYQVATLPFTLKESDKLFSVLKEKGIVD</sequence>
<feature type="active site" description="Nucleophile" evidence="16">
    <location>
        <position position="263"/>
    </location>
</feature>
<gene>
    <name evidence="20" type="primary">LOC113210192</name>
</gene>
<keyword evidence="10 15" id="KW-0378">Hydrolase</keyword>
<feature type="binding site" evidence="17">
    <location>
        <begin position="254"/>
        <end position="265"/>
    </location>
    <ligand>
        <name>substrate</name>
    </ligand>
</feature>
<dbReference type="Gene3D" id="3.30.428.10">
    <property type="entry name" value="HIT-like"/>
    <property type="match status" value="1"/>
</dbReference>
<feature type="binding site" evidence="17">
    <location>
        <position position="191"/>
    </location>
    <ligand>
        <name>substrate</name>
    </ligand>
</feature>
<dbReference type="RefSeq" id="XP_026283844.1">
    <property type="nucleotide sequence ID" value="XM_026428059.2"/>
</dbReference>
<dbReference type="SUPFAM" id="SSF102860">
    <property type="entry name" value="mRNA decapping enzyme DcpS N-terminal domain"/>
    <property type="match status" value="1"/>
</dbReference>
<keyword evidence="19" id="KW-1185">Reference proteome</keyword>
<dbReference type="Gene3D" id="3.30.200.40">
    <property type="entry name" value="Scavenger mRNA decapping enzyme, N-terminal domain"/>
    <property type="match status" value="1"/>
</dbReference>
<organism evidence="19 20">
    <name type="scientific">Frankliniella occidentalis</name>
    <name type="common">Western flower thrips</name>
    <name type="synonym">Euthrips occidentalis</name>
    <dbReference type="NCBI Taxonomy" id="133901"/>
    <lineage>
        <taxon>Eukaryota</taxon>
        <taxon>Metazoa</taxon>
        <taxon>Ecdysozoa</taxon>
        <taxon>Arthropoda</taxon>
        <taxon>Hexapoda</taxon>
        <taxon>Insecta</taxon>
        <taxon>Pterygota</taxon>
        <taxon>Neoptera</taxon>
        <taxon>Paraneoptera</taxon>
        <taxon>Thysanoptera</taxon>
        <taxon>Terebrantia</taxon>
        <taxon>Thripoidea</taxon>
        <taxon>Thripidae</taxon>
        <taxon>Frankliniella</taxon>
    </lineage>
</organism>
<dbReference type="EC" id="3.6.1.59" evidence="5 15"/>
<dbReference type="InterPro" id="IPR008594">
    <property type="entry name" value="DcpS/DCS2"/>
</dbReference>
<evidence type="ECO:0000256" key="5">
    <source>
        <dbReference type="ARBA" id="ARBA00012520"/>
    </source>
</evidence>
<dbReference type="GeneID" id="113210192"/>
<evidence type="ECO:0000313" key="20">
    <source>
        <dbReference type="RefSeq" id="XP_026283844.1"/>
    </source>
</evidence>
<comment type="subunit">
    <text evidence="4">Homodimer. Associates with components of the exosome multienzyme ribonuclease complex, such as EXOSC3 and EXOSC4. Interacts with NDOR1.</text>
</comment>
<evidence type="ECO:0000256" key="17">
    <source>
        <dbReference type="PIRSR" id="PIRSR028973-2"/>
    </source>
</evidence>
<comment type="function">
    <text evidence="15">Decapping scavenger enzyme that catalyzes the cleavage of a residual cap structure following the degradation of mRNAs by the 3'-&gt;5' exosome-mediated mRNA decay pathway.</text>
</comment>
<dbReference type="GO" id="GO:0006397">
    <property type="term" value="P:mRNA processing"/>
    <property type="evidence" value="ECO:0007669"/>
    <property type="project" value="UniProtKB-KW"/>
</dbReference>
<dbReference type="InterPro" id="IPR011145">
    <property type="entry name" value="Scavenger_mRNA_decap_enz_N"/>
</dbReference>
<proteinExistence type="inferred from homology"/>
<evidence type="ECO:0000256" key="2">
    <source>
        <dbReference type="ARBA" id="ARBA00004496"/>
    </source>
</evidence>
<keyword evidence="7" id="KW-0963">Cytoplasm</keyword>
<keyword evidence="9 15" id="KW-0507">mRNA processing</keyword>
<evidence type="ECO:0000256" key="14">
    <source>
        <dbReference type="ARBA" id="ARBA00048222"/>
    </source>
</evidence>
<evidence type="ECO:0000256" key="1">
    <source>
        <dbReference type="ARBA" id="ARBA00004123"/>
    </source>
</evidence>
<evidence type="ECO:0000256" key="16">
    <source>
        <dbReference type="PIRSR" id="PIRSR028973-1"/>
    </source>
</evidence>
<comment type="catalytic activity">
    <reaction evidence="14 15">
        <text>a 5'-end (N(7)-methyl 5'-triphosphoguanosine)-ribonucleoside in mRNA + H2O = N(7)-methyl-GMP + a 5'-end diphospho-ribonucleoside in mRNA + 2 H(+)</text>
        <dbReference type="Rhea" id="RHEA:65388"/>
        <dbReference type="Rhea" id="RHEA-COMP:17165"/>
        <dbReference type="Rhea" id="RHEA-COMP:17167"/>
        <dbReference type="ChEBI" id="CHEBI:15377"/>
        <dbReference type="ChEBI" id="CHEBI:15378"/>
        <dbReference type="ChEBI" id="CHEBI:58285"/>
        <dbReference type="ChEBI" id="CHEBI:156461"/>
        <dbReference type="ChEBI" id="CHEBI:167616"/>
        <dbReference type="EC" id="3.6.1.59"/>
    </reaction>
</comment>
<dbReference type="SUPFAM" id="SSF54197">
    <property type="entry name" value="HIT-like"/>
    <property type="match status" value="1"/>
</dbReference>
<dbReference type="Proteomes" id="UP000504606">
    <property type="component" value="Unplaced"/>
</dbReference>
<name>A0A6J1SRD2_FRAOC</name>
<keyword evidence="8" id="KW-0597">Phosphoprotein</keyword>
<comment type="subcellular location">
    <subcellularLocation>
        <location evidence="2">Cytoplasm</location>
    </subcellularLocation>
    <subcellularLocation>
        <location evidence="1 15">Nucleus</location>
    </subcellularLocation>
</comment>
<dbReference type="GO" id="GO:0005634">
    <property type="term" value="C:nucleus"/>
    <property type="evidence" value="ECO:0007669"/>
    <property type="project" value="UniProtKB-SubCell"/>
</dbReference>
<evidence type="ECO:0000256" key="13">
    <source>
        <dbReference type="ARBA" id="ARBA00023242"/>
    </source>
</evidence>
<evidence type="ECO:0000256" key="15">
    <source>
        <dbReference type="PIRNR" id="PIRNR028973"/>
    </source>
</evidence>
<evidence type="ECO:0000256" key="9">
    <source>
        <dbReference type="ARBA" id="ARBA00022664"/>
    </source>
</evidence>
<dbReference type="PANTHER" id="PTHR12978:SF0">
    <property type="entry name" value="M7GPPPX DIPHOSPHATASE"/>
    <property type="match status" value="1"/>
</dbReference>
<dbReference type="OrthoDB" id="10264956at2759"/>
<keyword evidence="12" id="KW-0508">mRNA splicing</keyword>
<feature type="binding site" evidence="17">
    <location>
        <position position="171"/>
    </location>
    <ligand>
        <name>substrate</name>
    </ligand>
</feature>
<feature type="binding site" evidence="17">
    <location>
        <position position="193"/>
    </location>
    <ligand>
        <name>substrate</name>
    </ligand>
</feature>
<dbReference type="AlphaFoldDB" id="A0A6J1SRD2"/>
<dbReference type="Pfam" id="PF05652">
    <property type="entry name" value="DcpS"/>
    <property type="match status" value="1"/>
</dbReference>
<keyword evidence="13 15" id="KW-0539">Nucleus</keyword>
<dbReference type="PIRSF" id="PIRSF028973">
    <property type="entry name" value="Scavenger_mRNA_decap_enz"/>
    <property type="match status" value="1"/>
</dbReference>
<reference evidence="20" key="1">
    <citation type="submission" date="2025-08" db="UniProtKB">
        <authorList>
            <consortium name="RefSeq"/>
        </authorList>
    </citation>
    <scope>IDENTIFICATION</scope>
    <source>
        <tissue evidence="20">Whole organism</tissue>
    </source>
</reference>
<dbReference type="GO" id="GO:0000340">
    <property type="term" value="F:RNA 7-methylguanosine cap binding"/>
    <property type="evidence" value="ECO:0007669"/>
    <property type="project" value="UniProtKB-UniRule"/>
</dbReference>
<evidence type="ECO:0000256" key="8">
    <source>
        <dbReference type="ARBA" id="ARBA00022553"/>
    </source>
</evidence>
<feature type="region of interest" description="Disordered" evidence="18">
    <location>
        <begin position="1"/>
        <end position="20"/>
    </location>
</feature>
<dbReference type="FunFam" id="3.30.428.10:FF:000006">
    <property type="entry name" value="m7GpppX diphosphatase"/>
    <property type="match status" value="1"/>
</dbReference>
<feature type="binding site" evidence="17">
    <location>
        <position position="161"/>
    </location>
    <ligand>
        <name>substrate</name>
    </ligand>
</feature>
<evidence type="ECO:0000256" key="7">
    <source>
        <dbReference type="ARBA" id="ARBA00022490"/>
    </source>
</evidence>
<evidence type="ECO:0000256" key="11">
    <source>
        <dbReference type="ARBA" id="ARBA00022990"/>
    </source>
</evidence>
<evidence type="ECO:0000256" key="3">
    <source>
        <dbReference type="ARBA" id="ARBA00010208"/>
    </source>
</evidence>
<dbReference type="FunFam" id="3.30.200.40:FF:000001">
    <property type="entry name" value="m7GpppX diphosphatase"/>
    <property type="match status" value="1"/>
</dbReference>
<comment type="similarity">
    <text evidence="3 15">Belongs to the HIT family.</text>
</comment>
<protein>
    <recommendedName>
        <fullName evidence="6 15">m7GpppX diphosphatase</fullName>
        <ecNumber evidence="5 15">3.6.1.59</ecNumber>
    </recommendedName>
</protein>